<dbReference type="Gene3D" id="2.160.20.10">
    <property type="entry name" value="Single-stranded right-handed beta-helix, Pectin lyase-like"/>
    <property type="match status" value="1"/>
</dbReference>
<dbReference type="PANTHER" id="PTHR31736:SF12">
    <property type="entry name" value="EXO-POLYGALACTURONASE, PUTATIVE-RELATED"/>
    <property type="match status" value="1"/>
</dbReference>
<evidence type="ECO:0000256" key="5">
    <source>
        <dbReference type="ARBA" id="ARBA00022801"/>
    </source>
</evidence>
<evidence type="ECO:0000256" key="9">
    <source>
        <dbReference type="ARBA" id="ARBA00023295"/>
    </source>
</evidence>
<keyword evidence="9 15" id="KW-0326">Glycosidase</keyword>
<dbReference type="PANTHER" id="PTHR31736">
    <property type="match status" value="1"/>
</dbReference>
<dbReference type="SUPFAM" id="SSF51126">
    <property type="entry name" value="Pectin lyase-like"/>
    <property type="match status" value="1"/>
</dbReference>
<accession>A0A9P4NVP4</accession>
<dbReference type="GO" id="GO:0005576">
    <property type="term" value="C:extracellular region"/>
    <property type="evidence" value="ECO:0007669"/>
    <property type="project" value="UniProtKB-SubCell"/>
</dbReference>
<feature type="signal peptide" evidence="16">
    <location>
        <begin position="1"/>
        <end position="19"/>
    </location>
</feature>
<dbReference type="AlphaFoldDB" id="A0A9P4NVP4"/>
<dbReference type="EMBL" id="MU007025">
    <property type="protein sequence ID" value="KAF2432582.1"/>
    <property type="molecule type" value="Genomic_DNA"/>
</dbReference>
<dbReference type="Proteomes" id="UP000800235">
    <property type="component" value="Unassembled WGS sequence"/>
</dbReference>
<keyword evidence="6" id="KW-1015">Disulfide bond</keyword>
<feature type="chain" id="PRO_5040266486" description="galacturonan 1,4-alpha-galacturonidase" evidence="16">
    <location>
        <begin position="20"/>
        <end position="431"/>
    </location>
</feature>
<organism evidence="17 18">
    <name type="scientific">Tothia fuscella</name>
    <dbReference type="NCBI Taxonomy" id="1048955"/>
    <lineage>
        <taxon>Eukaryota</taxon>
        <taxon>Fungi</taxon>
        <taxon>Dikarya</taxon>
        <taxon>Ascomycota</taxon>
        <taxon>Pezizomycotina</taxon>
        <taxon>Dothideomycetes</taxon>
        <taxon>Pleosporomycetidae</taxon>
        <taxon>Venturiales</taxon>
        <taxon>Cylindrosympodiaceae</taxon>
        <taxon>Tothia</taxon>
    </lineage>
</organism>
<dbReference type="Pfam" id="PF00295">
    <property type="entry name" value="Glyco_hydro_28"/>
    <property type="match status" value="1"/>
</dbReference>
<proteinExistence type="inferred from homology"/>
<keyword evidence="3" id="KW-0964">Secreted</keyword>
<comment type="caution">
    <text evidence="17">The sequence shown here is derived from an EMBL/GenBank/DDBJ whole genome shotgun (WGS) entry which is preliminary data.</text>
</comment>
<evidence type="ECO:0000256" key="13">
    <source>
        <dbReference type="ARBA" id="ARBA00038933"/>
    </source>
</evidence>
<evidence type="ECO:0000256" key="14">
    <source>
        <dbReference type="ARBA" id="ARBA00048766"/>
    </source>
</evidence>
<sequence>MFPPFLPLLILSQLSLISAGGRVTTSYKNQIKQCTIISRGNKQDDSPNILKALQDCSPGGNVVLPEKEEYYLASKLHATVHNISIEWRGTLTMSDDITYWRNPANTFPIAFQNHATSFILSGSSITVTGYGTGGIDGNGDAWYNAEEAHTRPGRPMPFVLWNVTDVVVKDFFIKQPTLWAFNIMGGKDIVVDGLHVNASATKSPWGKNWVQNTDGFDTMDCHNVTLRNFVYQGGDDCIAIKPRSYNINVRNVTCRGGNGIAIGSLGQYLEESGVENVSISDVKIIRYNEDMHNSAYIKTWIGGQVPQDSYESGGQPRGGGWGRVHNISFSNFDIQGADSGPAITQDNGNNGSFSGTSRMEISDIKFENFSGHLNGKGRTSSINCSKVKPCSGIVFRDVKIRPEKDMEGYGTGRCVNVRPGAVVGLKGEGCS</sequence>
<gene>
    <name evidence="17" type="ORF">EJ08DRAFT_630342</name>
</gene>
<evidence type="ECO:0000256" key="8">
    <source>
        <dbReference type="ARBA" id="ARBA00023277"/>
    </source>
</evidence>
<reference evidence="17" key="1">
    <citation type="journal article" date="2020" name="Stud. Mycol.">
        <title>101 Dothideomycetes genomes: a test case for predicting lifestyles and emergence of pathogens.</title>
        <authorList>
            <person name="Haridas S."/>
            <person name="Albert R."/>
            <person name="Binder M."/>
            <person name="Bloem J."/>
            <person name="Labutti K."/>
            <person name="Salamov A."/>
            <person name="Andreopoulos B."/>
            <person name="Baker S."/>
            <person name="Barry K."/>
            <person name="Bills G."/>
            <person name="Bluhm B."/>
            <person name="Cannon C."/>
            <person name="Castanera R."/>
            <person name="Culley D."/>
            <person name="Daum C."/>
            <person name="Ezra D."/>
            <person name="Gonzalez J."/>
            <person name="Henrissat B."/>
            <person name="Kuo A."/>
            <person name="Liang C."/>
            <person name="Lipzen A."/>
            <person name="Lutzoni F."/>
            <person name="Magnuson J."/>
            <person name="Mondo S."/>
            <person name="Nolan M."/>
            <person name="Ohm R."/>
            <person name="Pangilinan J."/>
            <person name="Park H.-J."/>
            <person name="Ramirez L."/>
            <person name="Alfaro M."/>
            <person name="Sun H."/>
            <person name="Tritt A."/>
            <person name="Yoshinaga Y."/>
            <person name="Zwiers L.-H."/>
            <person name="Turgeon B."/>
            <person name="Goodwin S."/>
            <person name="Spatafora J."/>
            <person name="Crous P."/>
            <person name="Grigoriev I."/>
        </authorList>
    </citation>
    <scope>NUCLEOTIDE SEQUENCE</scope>
    <source>
        <strain evidence="17">CBS 130266</strain>
    </source>
</reference>
<dbReference type="InterPro" id="IPR012334">
    <property type="entry name" value="Pectin_lyas_fold"/>
</dbReference>
<evidence type="ECO:0000256" key="3">
    <source>
        <dbReference type="ARBA" id="ARBA00022525"/>
    </source>
</evidence>
<comment type="similarity">
    <text evidence="2 15">Belongs to the glycosyl hydrolase 28 family.</text>
</comment>
<evidence type="ECO:0000256" key="1">
    <source>
        <dbReference type="ARBA" id="ARBA00004613"/>
    </source>
</evidence>
<keyword evidence="5 15" id="KW-0378">Hydrolase</keyword>
<keyword evidence="11" id="KW-0624">Polysaccharide degradation</keyword>
<keyword evidence="10" id="KW-0961">Cell wall biogenesis/degradation</keyword>
<evidence type="ECO:0000313" key="18">
    <source>
        <dbReference type="Proteomes" id="UP000800235"/>
    </source>
</evidence>
<comment type="catalytic activity">
    <reaction evidence="14">
        <text>[(1-&gt;4)-alpha-D-galacturonosyl](n) + H2O = alpha-D-galacturonate + [(1-&gt;4)-alpha-D-galacturonosyl](n-1)</text>
        <dbReference type="Rhea" id="RHEA:14117"/>
        <dbReference type="Rhea" id="RHEA-COMP:14570"/>
        <dbReference type="Rhea" id="RHEA-COMP:14572"/>
        <dbReference type="ChEBI" id="CHEBI:15377"/>
        <dbReference type="ChEBI" id="CHEBI:58658"/>
        <dbReference type="ChEBI" id="CHEBI:140523"/>
        <dbReference type="EC" id="3.2.1.67"/>
    </reaction>
</comment>
<keyword evidence="18" id="KW-1185">Reference proteome</keyword>
<comment type="function">
    <text evidence="12">Specific in hydrolyzing the terminal glycosidic bond of polygalacturonic acid and oligogalacturonates.</text>
</comment>
<evidence type="ECO:0000256" key="16">
    <source>
        <dbReference type="SAM" id="SignalP"/>
    </source>
</evidence>
<dbReference type="InterPro" id="IPR011050">
    <property type="entry name" value="Pectin_lyase_fold/virulence"/>
</dbReference>
<dbReference type="GO" id="GO:0047911">
    <property type="term" value="F:galacturan 1,4-alpha-galacturonidase activity"/>
    <property type="evidence" value="ECO:0007669"/>
    <property type="project" value="UniProtKB-EC"/>
</dbReference>
<dbReference type="GO" id="GO:0000272">
    <property type="term" value="P:polysaccharide catabolic process"/>
    <property type="evidence" value="ECO:0007669"/>
    <property type="project" value="UniProtKB-KW"/>
</dbReference>
<dbReference type="GO" id="GO:0071555">
    <property type="term" value="P:cell wall organization"/>
    <property type="evidence" value="ECO:0007669"/>
    <property type="project" value="UniProtKB-KW"/>
</dbReference>
<evidence type="ECO:0000256" key="4">
    <source>
        <dbReference type="ARBA" id="ARBA00022729"/>
    </source>
</evidence>
<protein>
    <recommendedName>
        <fullName evidence="13">galacturonan 1,4-alpha-galacturonidase</fullName>
        <ecNumber evidence="13">3.2.1.67</ecNumber>
    </recommendedName>
</protein>
<evidence type="ECO:0000256" key="6">
    <source>
        <dbReference type="ARBA" id="ARBA00023157"/>
    </source>
</evidence>
<evidence type="ECO:0000256" key="15">
    <source>
        <dbReference type="RuleBase" id="RU361169"/>
    </source>
</evidence>
<dbReference type="EC" id="3.2.1.67" evidence="13"/>
<name>A0A9P4NVP4_9PEZI</name>
<dbReference type="OrthoDB" id="339764at2759"/>
<evidence type="ECO:0000256" key="7">
    <source>
        <dbReference type="ARBA" id="ARBA00023180"/>
    </source>
</evidence>
<evidence type="ECO:0000256" key="12">
    <source>
        <dbReference type="ARBA" id="ARBA00037312"/>
    </source>
</evidence>
<keyword evidence="7" id="KW-0325">Glycoprotein</keyword>
<keyword evidence="8" id="KW-0119">Carbohydrate metabolism</keyword>
<dbReference type="InterPro" id="IPR000743">
    <property type="entry name" value="Glyco_hydro_28"/>
</dbReference>
<dbReference type="GO" id="GO:0004650">
    <property type="term" value="F:polygalacturonase activity"/>
    <property type="evidence" value="ECO:0007669"/>
    <property type="project" value="InterPro"/>
</dbReference>
<keyword evidence="4 16" id="KW-0732">Signal</keyword>
<evidence type="ECO:0000256" key="2">
    <source>
        <dbReference type="ARBA" id="ARBA00008834"/>
    </source>
</evidence>
<evidence type="ECO:0000313" key="17">
    <source>
        <dbReference type="EMBL" id="KAF2432582.1"/>
    </source>
</evidence>
<evidence type="ECO:0000256" key="10">
    <source>
        <dbReference type="ARBA" id="ARBA00023316"/>
    </source>
</evidence>
<evidence type="ECO:0000256" key="11">
    <source>
        <dbReference type="ARBA" id="ARBA00023326"/>
    </source>
</evidence>
<comment type="subcellular location">
    <subcellularLocation>
        <location evidence="1">Secreted</location>
    </subcellularLocation>
</comment>